<dbReference type="InterPro" id="IPR000835">
    <property type="entry name" value="HTH_MarR-typ"/>
</dbReference>
<accession>A0A0R1W590</accession>
<name>A0A0R1W590_9LACO</name>
<gene>
    <name evidence="5" type="ORF">FD16_GL002176</name>
</gene>
<dbReference type="PATRIC" id="fig|1423807.3.peg.2234"/>
<dbReference type="eggNOG" id="COG1846">
    <property type="taxonomic scope" value="Bacteria"/>
</dbReference>
<evidence type="ECO:0000313" key="5">
    <source>
        <dbReference type="EMBL" id="KRM12661.1"/>
    </source>
</evidence>
<dbReference type="SUPFAM" id="SSF46785">
    <property type="entry name" value="Winged helix' DNA-binding domain"/>
    <property type="match status" value="1"/>
</dbReference>
<evidence type="ECO:0000256" key="3">
    <source>
        <dbReference type="ARBA" id="ARBA00023163"/>
    </source>
</evidence>
<dbReference type="PRINTS" id="PR00598">
    <property type="entry name" value="HTHMARR"/>
</dbReference>
<feature type="domain" description="HTH marR-type" evidence="4">
    <location>
        <begin position="9"/>
        <end position="137"/>
    </location>
</feature>
<dbReference type="InterPro" id="IPR036390">
    <property type="entry name" value="WH_DNA-bd_sf"/>
</dbReference>
<evidence type="ECO:0000256" key="1">
    <source>
        <dbReference type="ARBA" id="ARBA00023015"/>
    </source>
</evidence>
<dbReference type="STRING" id="1423807.FD16_GL002176"/>
<dbReference type="PANTHER" id="PTHR42756:SF1">
    <property type="entry name" value="TRANSCRIPTIONAL REPRESSOR OF EMRAB OPERON"/>
    <property type="match status" value="1"/>
</dbReference>
<evidence type="ECO:0000256" key="2">
    <source>
        <dbReference type="ARBA" id="ARBA00023125"/>
    </source>
</evidence>
<evidence type="ECO:0000259" key="4">
    <source>
        <dbReference type="PROSITE" id="PS50995"/>
    </source>
</evidence>
<dbReference type="Proteomes" id="UP000051820">
    <property type="component" value="Unassembled WGS sequence"/>
</dbReference>
<keyword evidence="3" id="KW-0804">Transcription</keyword>
<proteinExistence type="predicted"/>
<keyword evidence="2" id="KW-0238">DNA-binding</keyword>
<reference evidence="5 6" key="1">
    <citation type="journal article" date="2015" name="Genome Announc.">
        <title>Expanding the biotechnology potential of lactobacilli through comparative genomics of 213 strains and associated genera.</title>
        <authorList>
            <person name="Sun Z."/>
            <person name="Harris H.M."/>
            <person name="McCann A."/>
            <person name="Guo C."/>
            <person name="Argimon S."/>
            <person name="Zhang W."/>
            <person name="Yang X."/>
            <person name="Jeffery I.B."/>
            <person name="Cooney J.C."/>
            <person name="Kagawa T.F."/>
            <person name="Liu W."/>
            <person name="Song Y."/>
            <person name="Salvetti E."/>
            <person name="Wrobel A."/>
            <person name="Rasinkangas P."/>
            <person name="Parkhill J."/>
            <person name="Rea M.C."/>
            <person name="O'Sullivan O."/>
            <person name="Ritari J."/>
            <person name="Douillard F.P."/>
            <person name="Paul Ross R."/>
            <person name="Yang R."/>
            <person name="Briner A.E."/>
            <person name="Felis G.E."/>
            <person name="de Vos W.M."/>
            <person name="Barrangou R."/>
            <person name="Klaenhammer T.R."/>
            <person name="Caufield P.W."/>
            <person name="Cui Y."/>
            <person name="Zhang H."/>
            <person name="O'Toole P.W."/>
        </authorList>
    </citation>
    <scope>NUCLEOTIDE SEQUENCE [LARGE SCALE GENOMIC DNA]</scope>
    <source>
        <strain evidence="5 6">DSM 5007</strain>
    </source>
</reference>
<dbReference type="OrthoDB" id="6462103at2"/>
<protein>
    <submittedName>
        <fullName evidence="5">Transcriptional regulator</fullName>
    </submittedName>
</protein>
<dbReference type="PROSITE" id="PS50995">
    <property type="entry name" value="HTH_MARR_2"/>
    <property type="match status" value="1"/>
</dbReference>
<comment type="caution">
    <text evidence="5">The sequence shown here is derived from an EMBL/GenBank/DDBJ whole genome shotgun (WGS) entry which is preliminary data.</text>
</comment>
<keyword evidence="6" id="KW-1185">Reference proteome</keyword>
<dbReference type="AlphaFoldDB" id="A0A0R1W590"/>
<organism evidence="5 6">
    <name type="scientific">Paucilactobacillus suebicus DSM 5007 = KCTC 3549</name>
    <dbReference type="NCBI Taxonomy" id="1423807"/>
    <lineage>
        <taxon>Bacteria</taxon>
        <taxon>Bacillati</taxon>
        <taxon>Bacillota</taxon>
        <taxon>Bacilli</taxon>
        <taxon>Lactobacillales</taxon>
        <taxon>Lactobacillaceae</taxon>
        <taxon>Paucilactobacillus</taxon>
    </lineage>
</organism>
<dbReference type="Gene3D" id="1.10.10.10">
    <property type="entry name" value="Winged helix-like DNA-binding domain superfamily/Winged helix DNA-binding domain"/>
    <property type="match status" value="1"/>
</dbReference>
<dbReference type="InterPro" id="IPR036388">
    <property type="entry name" value="WH-like_DNA-bd_sf"/>
</dbReference>
<dbReference type="GO" id="GO:0003677">
    <property type="term" value="F:DNA binding"/>
    <property type="evidence" value="ECO:0007669"/>
    <property type="project" value="UniProtKB-KW"/>
</dbReference>
<dbReference type="SMART" id="SM00347">
    <property type="entry name" value="HTH_MARR"/>
    <property type="match status" value="1"/>
</dbReference>
<evidence type="ECO:0000313" key="6">
    <source>
        <dbReference type="Proteomes" id="UP000051820"/>
    </source>
</evidence>
<sequence>MQLTDNKERTSLIKWISVADRYIKIQLDRELKQYQLSSSTYYYLLRLQERPGITQEGLIDLMYLNRSNVTRSINQLVDLGIVRKEIVQSDRRVSKLYLTDRGEELCPIIAQIRADAIDRVAEDAGEHLDEFATAIKSVAMGTVDREQKFDERELNNKNDK</sequence>
<dbReference type="Pfam" id="PF12802">
    <property type="entry name" value="MarR_2"/>
    <property type="match status" value="1"/>
</dbReference>
<dbReference type="EMBL" id="AZGF01000006">
    <property type="protein sequence ID" value="KRM12661.1"/>
    <property type="molecule type" value="Genomic_DNA"/>
</dbReference>
<keyword evidence="1" id="KW-0805">Transcription regulation</keyword>
<dbReference type="GO" id="GO:0003700">
    <property type="term" value="F:DNA-binding transcription factor activity"/>
    <property type="evidence" value="ECO:0007669"/>
    <property type="project" value="InterPro"/>
</dbReference>
<dbReference type="PANTHER" id="PTHR42756">
    <property type="entry name" value="TRANSCRIPTIONAL REGULATOR, MARR"/>
    <property type="match status" value="1"/>
</dbReference>